<reference evidence="9 10" key="1">
    <citation type="submission" date="2017-11" db="EMBL/GenBank/DDBJ databases">
        <title>Draft genome sequence of Rhizobiales bacterium SY3-13.</title>
        <authorList>
            <person name="Sun C."/>
        </authorList>
    </citation>
    <scope>NUCLEOTIDE SEQUENCE [LARGE SCALE GENOMIC DNA]</scope>
    <source>
        <strain evidence="9 10">SY3-13</strain>
    </source>
</reference>
<dbReference type="PANTHER" id="PTHR47917">
    <property type="match status" value="1"/>
</dbReference>
<keyword evidence="5" id="KW-0630">Potassium</keyword>
<dbReference type="InterPro" id="IPR002847">
    <property type="entry name" value="F420-0_gamma-glut_ligase-dom"/>
</dbReference>
<evidence type="ECO:0000313" key="10">
    <source>
        <dbReference type="Proteomes" id="UP000229498"/>
    </source>
</evidence>
<dbReference type="GO" id="GO:0052618">
    <property type="term" value="F:coenzyme F420-0:L-glutamate ligase activity"/>
    <property type="evidence" value="ECO:0007669"/>
    <property type="project" value="TreeGrafter"/>
</dbReference>
<keyword evidence="3" id="KW-0547">Nucleotide-binding</keyword>
<dbReference type="Proteomes" id="UP000229498">
    <property type="component" value="Unassembled WGS sequence"/>
</dbReference>
<sequence>MPQRLEVIGLSGLPEVRAGDDLPGLLRQAADAAGGFSEGDILVVAQKIVSKAENRFVDLRTVTPGERAIRVARHCDKDPRQVEVILSESTEIVRHRPGVLIVRHRLGHVLANAGIDASNVPQRDGSEFVLLLPRDPDASAEAIRRSAGARIGVVINDSPGRAWRAGSVGIAIGCAGVKTVADLRGQTDRDGRTMQASELAIADELAAAASIVMGQAAEGVPAAIVRGAGDMLGEGRAADLVRDREMDLFR</sequence>
<organism evidence="9 10">
    <name type="scientific">Minwuia thermotolerans</name>
    <dbReference type="NCBI Taxonomy" id="2056226"/>
    <lineage>
        <taxon>Bacteria</taxon>
        <taxon>Pseudomonadati</taxon>
        <taxon>Pseudomonadota</taxon>
        <taxon>Alphaproteobacteria</taxon>
        <taxon>Minwuiales</taxon>
        <taxon>Minwuiaceae</taxon>
        <taxon>Minwuia</taxon>
    </lineage>
</organism>
<dbReference type="RefSeq" id="WP_109793621.1">
    <property type="nucleotide sequence ID" value="NZ_PHIG01000032.1"/>
</dbReference>
<dbReference type="SUPFAM" id="SSF144010">
    <property type="entry name" value="CofE-like"/>
    <property type="match status" value="1"/>
</dbReference>
<dbReference type="Pfam" id="PF01996">
    <property type="entry name" value="F420_ligase"/>
    <property type="match status" value="1"/>
</dbReference>
<keyword evidence="6" id="KW-0342">GTP-binding</keyword>
<dbReference type="InterPro" id="IPR008225">
    <property type="entry name" value="F420-0_g-glutamyl_ligase"/>
</dbReference>
<evidence type="ECO:0000256" key="1">
    <source>
        <dbReference type="ARBA" id="ARBA00022598"/>
    </source>
</evidence>
<dbReference type="OrthoDB" id="9788295at2"/>
<evidence type="ECO:0000256" key="5">
    <source>
        <dbReference type="ARBA" id="ARBA00022958"/>
    </source>
</evidence>
<comment type="caution">
    <text evidence="9">The sequence shown here is derived from an EMBL/GenBank/DDBJ whole genome shotgun (WGS) entry which is preliminary data.</text>
</comment>
<dbReference type="Gene3D" id="3.90.1660.10">
    <property type="entry name" value="CofE-like domain"/>
    <property type="match status" value="1"/>
</dbReference>
<proteinExistence type="predicted"/>
<keyword evidence="7" id="KW-0464">Manganese</keyword>
<dbReference type="PANTHER" id="PTHR47917:SF1">
    <property type="entry name" value="COENZYME F420:L-GLUTAMATE LIGASE"/>
    <property type="match status" value="1"/>
</dbReference>
<name>A0A2M9G1K2_9PROT</name>
<evidence type="ECO:0000256" key="2">
    <source>
        <dbReference type="ARBA" id="ARBA00022723"/>
    </source>
</evidence>
<gene>
    <name evidence="9" type="primary">cofE</name>
    <name evidence="9" type="ORF">CVT23_11100</name>
</gene>
<evidence type="ECO:0000259" key="8">
    <source>
        <dbReference type="Pfam" id="PF01996"/>
    </source>
</evidence>
<dbReference type="AlphaFoldDB" id="A0A2M9G1K2"/>
<evidence type="ECO:0000256" key="7">
    <source>
        <dbReference type="ARBA" id="ARBA00023211"/>
    </source>
</evidence>
<keyword evidence="1 9" id="KW-0436">Ligase</keyword>
<keyword evidence="10" id="KW-1185">Reference proteome</keyword>
<dbReference type="EMBL" id="PHIG01000032">
    <property type="protein sequence ID" value="PJK29597.1"/>
    <property type="molecule type" value="Genomic_DNA"/>
</dbReference>
<keyword evidence="2" id="KW-0479">Metal-binding</keyword>
<feature type="domain" description="Coenzyme F420:L-glutamate ligase-like" evidence="8">
    <location>
        <begin position="13"/>
        <end position="227"/>
    </location>
</feature>
<dbReference type="Gene3D" id="3.30.1330.100">
    <property type="entry name" value="CofE-like"/>
    <property type="match status" value="1"/>
</dbReference>
<protein>
    <submittedName>
        <fullName evidence="9">Coenzyme F420-0:L-glutamate ligase</fullName>
    </submittedName>
</protein>
<accession>A0A2M9G1K2</accession>
<evidence type="ECO:0000256" key="6">
    <source>
        <dbReference type="ARBA" id="ARBA00023134"/>
    </source>
</evidence>
<dbReference type="GO" id="GO:0005525">
    <property type="term" value="F:GTP binding"/>
    <property type="evidence" value="ECO:0007669"/>
    <property type="project" value="UniProtKB-KW"/>
</dbReference>
<evidence type="ECO:0000256" key="4">
    <source>
        <dbReference type="ARBA" id="ARBA00022842"/>
    </source>
</evidence>
<dbReference type="GO" id="GO:0046872">
    <property type="term" value="F:metal ion binding"/>
    <property type="evidence" value="ECO:0007669"/>
    <property type="project" value="UniProtKB-KW"/>
</dbReference>
<keyword evidence="4" id="KW-0460">Magnesium</keyword>
<dbReference type="NCBIfam" id="TIGR01916">
    <property type="entry name" value="F420_cofE"/>
    <property type="match status" value="1"/>
</dbReference>
<evidence type="ECO:0000256" key="3">
    <source>
        <dbReference type="ARBA" id="ARBA00022741"/>
    </source>
</evidence>
<evidence type="ECO:0000313" key="9">
    <source>
        <dbReference type="EMBL" id="PJK29597.1"/>
    </source>
</evidence>